<dbReference type="PATRIC" id="fig|1440763.5.peg.2878"/>
<sequence>MCMQLRALAVASLLVFSASAMAAPQAAAKKELTPQQQRMSTCNTQATGKKGDERKTFMSSCLKGETPAAAPAKQTQQQKMTSCNKDASAKSLKGDERKTFMSTCLKG</sequence>
<evidence type="ECO:0000313" key="3">
    <source>
        <dbReference type="EMBL" id="APG04786.1"/>
    </source>
</evidence>
<proteinExistence type="predicted"/>
<dbReference type="OrthoDB" id="8001925at2"/>
<reference evidence="4" key="1">
    <citation type="submission" date="2016-09" db="EMBL/GenBank/DDBJ databases">
        <authorList>
            <person name="Lysoe E."/>
        </authorList>
    </citation>
    <scope>NUCLEOTIDE SEQUENCE [LARGE SCALE GENOMIC DNA]</scope>
    <source>
        <strain evidence="4">LJ96T</strain>
    </source>
</reference>
<dbReference type="STRING" id="1440763.BJI69_13375"/>
<accession>A0A0G9HF87</accession>
<feature type="compositionally biased region" description="Low complexity" evidence="1">
    <location>
        <begin position="66"/>
        <end position="79"/>
    </location>
</feature>
<protein>
    <submittedName>
        <fullName evidence="3">Phosphate starvation-inducible protein PsiF</fullName>
    </submittedName>
</protein>
<feature type="region of interest" description="Disordered" evidence="1">
    <location>
        <begin position="31"/>
        <end position="94"/>
    </location>
</feature>
<dbReference type="EMBL" id="CP017480">
    <property type="protein sequence ID" value="APG04786.1"/>
    <property type="molecule type" value="Genomic_DNA"/>
</dbReference>
<dbReference type="AlphaFoldDB" id="A0A0G9HF87"/>
<dbReference type="InterPro" id="IPR011690">
    <property type="entry name" value="P_starv_induced_PsiF"/>
</dbReference>
<gene>
    <name evidence="3" type="ORF">BJI69_13375</name>
</gene>
<keyword evidence="4" id="KW-1185">Reference proteome</keyword>
<evidence type="ECO:0000313" key="4">
    <source>
        <dbReference type="Proteomes" id="UP000182987"/>
    </source>
</evidence>
<name>A0A0G9HF87_9GAMM</name>
<dbReference type="Pfam" id="PF07769">
    <property type="entry name" value="PsiF_repeat"/>
    <property type="match status" value="2"/>
</dbReference>
<keyword evidence="2" id="KW-0732">Signal</keyword>
<feature type="signal peptide" evidence="2">
    <location>
        <begin position="1"/>
        <end position="22"/>
    </location>
</feature>
<feature type="compositionally biased region" description="Polar residues" evidence="1">
    <location>
        <begin position="33"/>
        <end position="47"/>
    </location>
</feature>
<evidence type="ECO:0000256" key="1">
    <source>
        <dbReference type="SAM" id="MobiDB-lite"/>
    </source>
</evidence>
<dbReference type="KEGG" id="lrz:BJI69_13375"/>
<dbReference type="Proteomes" id="UP000182987">
    <property type="component" value="Chromosome"/>
</dbReference>
<evidence type="ECO:0000256" key="2">
    <source>
        <dbReference type="SAM" id="SignalP"/>
    </source>
</evidence>
<feature type="chain" id="PRO_5014228259" evidence="2">
    <location>
        <begin position="23"/>
        <end position="107"/>
    </location>
</feature>
<organism evidence="3 4">
    <name type="scientific">Luteibacter rhizovicinus DSM 16549</name>
    <dbReference type="NCBI Taxonomy" id="1440763"/>
    <lineage>
        <taxon>Bacteria</taxon>
        <taxon>Pseudomonadati</taxon>
        <taxon>Pseudomonadota</taxon>
        <taxon>Gammaproteobacteria</taxon>
        <taxon>Lysobacterales</taxon>
        <taxon>Rhodanobacteraceae</taxon>
        <taxon>Luteibacter</taxon>
    </lineage>
</organism>
<dbReference type="RefSeq" id="WP_071924965.1">
    <property type="nucleotide sequence ID" value="NZ_CP017480.1"/>
</dbReference>